<dbReference type="Pfam" id="PF07654">
    <property type="entry name" value="C1-set"/>
    <property type="match status" value="1"/>
</dbReference>
<reference evidence="3" key="1">
    <citation type="journal article" date="2006" name="Science">
        <title>Ancient noncoding elements conserved in the human genome.</title>
        <authorList>
            <person name="Venkatesh B."/>
            <person name="Kirkness E.F."/>
            <person name="Loh Y.H."/>
            <person name="Halpern A.L."/>
            <person name="Lee A.P."/>
            <person name="Johnson J."/>
            <person name="Dandona N."/>
            <person name="Viswanathan L.D."/>
            <person name="Tay A."/>
            <person name="Venter J.C."/>
            <person name="Strausberg R.L."/>
            <person name="Brenner S."/>
        </authorList>
    </citation>
    <scope>NUCLEOTIDE SEQUENCE [LARGE SCALE GENOMIC DNA]</scope>
</reference>
<dbReference type="InterPro" id="IPR013783">
    <property type="entry name" value="Ig-like_fold"/>
</dbReference>
<dbReference type="InterPro" id="IPR003597">
    <property type="entry name" value="Ig_C1-set"/>
</dbReference>
<dbReference type="Gene3D" id="2.60.40.10">
    <property type="entry name" value="Immunoglobulins"/>
    <property type="match status" value="1"/>
</dbReference>
<reference evidence="3" key="3">
    <citation type="journal article" date="2014" name="Nature">
        <title>Elephant shark genome provides unique insights into gnathostome evolution.</title>
        <authorList>
            <consortium name="International Elephant Shark Genome Sequencing Consortium"/>
            <person name="Venkatesh B."/>
            <person name="Lee A.P."/>
            <person name="Ravi V."/>
            <person name="Maurya A.K."/>
            <person name="Lian M.M."/>
            <person name="Swann J.B."/>
            <person name="Ohta Y."/>
            <person name="Flajnik M.F."/>
            <person name="Sutoh Y."/>
            <person name="Kasahara M."/>
            <person name="Hoon S."/>
            <person name="Gangu V."/>
            <person name="Roy S.W."/>
            <person name="Irimia M."/>
            <person name="Korzh V."/>
            <person name="Kondrychyn I."/>
            <person name="Lim Z.W."/>
            <person name="Tay B.H."/>
            <person name="Tohari S."/>
            <person name="Kong K.W."/>
            <person name="Ho S."/>
            <person name="Lorente-Galdos B."/>
            <person name="Quilez J."/>
            <person name="Marques-Bonet T."/>
            <person name="Raney B.J."/>
            <person name="Ingham P.W."/>
            <person name="Tay A."/>
            <person name="Hillier L.W."/>
            <person name="Minx P."/>
            <person name="Boehm T."/>
            <person name="Wilson R.K."/>
            <person name="Brenner S."/>
            <person name="Warren W.C."/>
        </authorList>
    </citation>
    <scope>NUCLEOTIDE SEQUENCE [LARGE SCALE GENOMIC DNA]</scope>
</reference>
<dbReference type="Proteomes" id="UP000314986">
    <property type="component" value="Unassembled WGS sequence"/>
</dbReference>
<keyword evidence="3" id="KW-1185">Reference proteome</keyword>
<protein>
    <recommendedName>
        <fullName evidence="1">Ig-like domain-containing protein</fullName>
    </recommendedName>
</protein>
<accession>A0A4W3H649</accession>
<dbReference type="SUPFAM" id="SSF48726">
    <property type="entry name" value="Immunoglobulin"/>
    <property type="match status" value="1"/>
</dbReference>
<organism evidence="2 3">
    <name type="scientific">Callorhinchus milii</name>
    <name type="common">Ghost shark</name>
    <dbReference type="NCBI Taxonomy" id="7868"/>
    <lineage>
        <taxon>Eukaryota</taxon>
        <taxon>Metazoa</taxon>
        <taxon>Chordata</taxon>
        <taxon>Craniata</taxon>
        <taxon>Vertebrata</taxon>
        <taxon>Chondrichthyes</taxon>
        <taxon>Holocephali</taxon>
        <taxon>Chimaeriformes</taxon>
        <taxon>Callorhinchidae</taxon>
        <taxon>Callorhinchus</taxon>
    </lineage>
</organism>
<proteinExistence type="predicted"/>
<reference evidence="3" key="2">
    <citation type="journal article" date="2007" name="PLoS Biol.">
        <title>Survey sequencing and comparative analysis of the elephant shark (Callorhinchus milii) genome.</title>
        <authorList>
            <person name="Venkatesh B."/>
            <person name="Kirkness E.F."/>
            <person name="Loh Y.H."/>
            <person name="Halpern A.L."/>
            <person name="Lee A.P."/>
            <person name="Johnson J."/>
            <person name="Dandona N."/>
            <person name="Viswanathan L.D."/>
            <person name="Tay A."/>
            <person name="Venter J.C."/>
            <person name="Strausberg R.L."/>
            <person name="Brenner S."/>
        </authorList>
    </citation>
    <scope>NUCLEOTIDE SEQUENCE [LARGE SCALE GENOMIC DNA]</scope>
</reference>
<reference evidence="2" key="5">
    <citation type="submission" date="2025-09" db="UniProtKB">
        <authorList>
            <consortium name="Ensembl"/>
        </authorList>
    </citation>
    <scope>IDENTIFICATION</scope>
</reference>
<evidence type="ECO:0000313" key="2">
    <source>
        <dbReference type="Ensembl" id="ENSCMIP00000010642.1"/>
    </source>
</evidence>
<dbReference type="InterPro" id="IPR036179">
    <property type="entry name" value="Ig-like_dom_sf"/>
</dbReference>
<name>A0A4W3H649_CALMI</name>
<dbReference type="PROSITE" id="PS50835">
    <property type="entry name" value="IG_LIKE"/>
    <property type="match status" value="1"/>
</dbReference>
<evidence type="ECO:0000259" key="1">
    <source>
        <dbReference type="PROSITE" id="PS50835"/>
    </source>
</evidence>
<dbReference type="GeneTree" id="ENSGT00970000196760"/>
<dbReference type="Ensembl" id="ENSCMIT00000010917.1">
    <property type="protein sequence ID" value="ENSCMIP00000010642.1"/>
    <property type="gene ID" value="ENSCMIG00000005607.1"/>
</dbReference>
<dbReference type="InterPro" id="IPR007110">
    <property type="entry name" value="Ig-like_dom"/>
</dbReference>
<dbReference type="AlphaFoldDB" id="A0A4W3H649"/>
<sequence length="102" mass="11104">MILLCLCSTVAPTPLKIFHRVSEKYSSASTLVCKTAAFYPGNLTFNWYVNGTIISTGINITQQQNSDGLSMEVAQPILRGAVYTCKVGFSLHEIAGHCSFNL</sequence>
<feature type="domain" description="Ig-like" evidence="1">
    <location>
        <begin position="12"/>
        <end position="87"/>
    </location>
</feature>
<reference evidence="2" key="4">
    <citation type="submission" date="2025-08" db="UniProtKB">
        <authorList>
            <consortium name="Ensembl"/>
        </authorList>
    </citation>
    <scope>IDENTIFICATION</scope>
</reference>
<evidence type="ECO:0000313" key="3">
    <source>
        <dbReference type="Proteomes" id="UP000314986"/>
    </source>
</evidence>